<dbReference type="RefSeq" id="WP_036818442.1">
    <property type="nucleotide sequence ID" value="NZ_AVBF01000018.1"/>
</dbReference>
<comment type="subcellular location">
    <subcellularLocation>
        <location evidence="1">Cell membrane</location>
        <topology evidence="1">Multi-pass membrane protein</topology>
    </subcellularLocation>
</comment>
<evidence type="ECO:0000256" key="7">
    <source>
        <dbReference type="ARBA" id="ARBA00023136"/>
    </source>
</evidence>
<dbReference type="InterPro" id="IPR027417">
    <property type="entry name" value="P-loop_NTPase"/>
</dbReference>
<proteinExistence type="predicted"/>
<dbReference type="GO" id="GO:0005524">
    <property type="term" value="F:ATP binding"/>
    <property type="evidence" value="ECO:0007669"/>
    <property type="project" value="UniProtKB-KW"/>
</dbReference>
<evidence type="ECO:0000256" key="1">
    <source>
        <dbReference type="ARBA" id="ARBA00004651"/>
    </source>
</evidence>
<feature type="transmembrane region" description="Helical" evidence="8">
    <location>
        <begin position="350"/>
        <end position="379"/>
    </location>
</feature>
<comment type="caution">
    <text evidence="11">The sequence shown here is derived from an EMBL/GenBank/DDBJ whole genome shotgun (WGS) entry which is preliminary data.</text>
</comment>
<keyword evidence="7 8" id="KW-0472">Membrane</keyword>
<dbReference type="InterPro" id="IPR039421">
    <property type="entry name" value="Type_1_exporter"/>
</dbReference>
<evidence type="ECO:0000313" key="11">
    <source>
        <dbReference type="EMBL" id="KGP73090.1"/>
    </source>
</evidence>
<dbReference type="FunFam" id="3.40.50.300:FF:000287">
    <property type="entry name" value="Multidrug ABC transporter ATP-binding protein"/>
    <property type="match status" value="1"/>
</dbReference>
<sequence>MKSSTEKRLFQYAMQFKKTIFIGLICLTIAVALELTGPFIAKRLIDEHILGIEANWYQVQEEEGSHTVLYQGDPYKRADRLDSTDEKVNTATILQAGKSYYFIEEDAPTEGNKSFADGVLTITTPDEKVEVNATALQLNELYAFFKPETSAIKWLLGLYVVLLLIAAVFQYWQTYLLQVSSNKIIQKMRKDVFAHIQRVPINYFINRPAGKIVARVTNDTEAIRELYEKVLATFVTSLIYMFGIYIALFLLNAKLAAICLLLIPIMAIWMKLYKAYAGKYNDVIRSTISDLNGNINEAIQGMPIIQAFRRQKQTTEEFEEMNTRHFTYQNKLLNLNSLTSFNLVNVLRNLAFVAFIWYFGGASMGVGGVVSVGLLYAFVDYLNRLFQPVIDVVNQLSQLEQARVASSRVFELMDHEGEEVNNQTIPRYRGNITFDHVSFAYEKDDYVLKDLSFQTKEGETVAFVGHTGSGKSSVMNLLFRFYDPQKGTISIDGTDTQSLSRQQVRSHMGIVLQDPFIFTGTILSNVTMGDPSISRERAIKALQEVGADRFVEKYPNQYDEPVKEKGSTLSAGERQLISFARALAFDPAILILDEATANIDTETEGIIQAALNVLKKGRTTLVIAHRLSTIQQADQIFVLDHGRIVEQGNHESLIKENGIYFQMYQMQQGRLEEAAIS</sequence>
<dbReference type="PROSITE" id="PS50893">
    <property type="entry name" value="ABC_TRANSPORTER_2"/>
    <property type="match status" value="1"/>
</dbReference>
<evidence type="ECO:0000256" key="8">
    <source>
        <dbReference type="SAM" id="Phobius"/>
    </source>
</evidence>
<dbReference type="SMART" id="SM00382">
    <property type="entry name" value="AAA"/>
    <property type="match status" value="1"/>
</dbReference>
<name>A0A0A2TUW8_9BACI</name>
<dbReference type="Gene3D" id="3.40.50.300">
    <property type="entry name" value="P-loop containing nucleotide triphosphate hydrolases"/>
    <property type="match status" value="1"/>
</dbReference>
<feature type="domain" description="ABC transmembrane type-1" evidence="10">
    <location>
        <begin position="21"/>
        <end position="401"/>
    </location>
</feature>
<dbReference type="GO" id="GO:0005886">
    <property type="term" value="C:plasma membrane"/>
    <property type="evidence" value="ECO:0007669"/>
    <property type="project" value="UniProtKB-SubCell"/>
</dbReference>
<dbReference type="Pfam" id="PF00664">
    <property type="entry name" value="ABC_membrane"/>
    <property type="match status" value="1"/>
</dbReference>
<dbReference type="InterPro" id="IPR011527">
    <property type="entry name" value="ABC1_TM_dom"/>
</dbReference>
<evidence type="ECO:0000256" key="6">
    <source>
        <dbReference type="ARBA" id="ARBA00022989"/>
    </source>
</evidence>
<dbReference type="STRING" id="1385514.N782_07595"/>
<dbReference type="PROSITE" id="PS00211">
    <property type="entry name" value="ABC_TRANSPORTER_1"/>
    <property type="match status" value="1"/>
</dbReference>
<reference evidence="11 12" key="1">
    <citation type="journal article" date="2015" name="Stand. Genomic Sci.">
        <title>High quality draft genome sequence of the moderately halophilic bacterium Pontibacillus yanchengensis Y32(T) and comparison among Pontibacillus genomes.</title>
        <authorList>
            <person name="Huang J."/>
            <person name="Qiao Z.X."/>
            <person name="Tang J.W."/>
            <person name="Wang G."/>
        </authorList>
    </citation>
    <scope>NUCLEOTIDE SEQUENCE [LARGE SCALE GENOMIC DNA]</scope>
    <source>
        <strain evidence="11 12">Y32</strain>
    </source>
</reference>
<organism evidence="11 12">
    <name type="scientific">Pontibacillus yanchengensis Y32</name>
    <dbReference type="NCBI Taxonomy" id="1385514"/>
    <lineage>
        <taxon>Bacteria</taxon>
        <taxon>Bacillati</taxon>
        <taxon>Bacillota</taxon>
        <taxon>Bacilli</taxon>
        <taxon>Bacillales</taxon>
        <taxon>Bacillaceae</taxon>
        <taxon>Pontibacillus</taxon>
    </lineage>
</organism>
<dbReference type="Pfam" id="PF00005">
    <property type="entry name" value="ABC_tran"/>
    <property type="match status" value="1"/>
</dbReference>
<feature type="domain" description="ABC transporter" evidence="9">
    <location>
        <begin position="432"/>
        <end position="666"/>
    </location>
</feature>
<gene>
    <name evidence="11" type="ORF">N782_07595</name>
</gene>
<keyword evidence="3 8" id="KW-0812">Transmembrane</keyword>
<dbReference type="GO" id="GO:0016887">
    <property type="term" value="F:ATP hydrolysis activity"/>
    <property type="evidence" value="ECO:0007669"/>
    <property type="project" value="InterPro"/>
</dbReference>
<feature type="transmembrane region" description="Helical" evidence="8">
    <location>
        <begin position="255"/>
        <end position="273"/>
    </location>
</feature>
<dbReference type="InterPro" id="IPR003593">
    <property type="entry name" value="AAA+_ATPase"/>
</dbReference>
<dbReference type="CDD" id="cd03254">
    <property type="entry name" value="ABCC_Glucan_exporter_like"/>
    <property type="match status" value="1"/>
</dbReference>
<keyword evidence="12" id="KW-1185">Reference proteome</keyword>
<dbReference type="OrthoDB" id="9770415at2"/>
<evidence type="ECO:0000256" key="5">
    <source>
        <dbReference type="ARBA" id="ARBA00022840"/>
    </source>
</evidence>
<dbReference type="AlphaFoldDB" id="A0A0A2TUW8"/>
<dbReference type="CDD" id="cd18544">
    <property type="entry name" value="ABC_6TM_TmrA_like"/>
    <property type="match status" value="1"/>
</dbReference>
<dbReference type="eggNOG" id="COG1132">
    <property type="taxonomic scope" value="Bacteria"/>
</dbReference>
<dbReference type="PANTHER" id="PTHR43394">
    <property type="entry name" value="ATP-DEPENDENT PERMEASE MDL1, MITOCHONDRIAL"/>
    <property type="match status" value="1"/>
</dbReference>
<feature type="transmembrane region" description="Helical" evidence="8">
    <location>
        <begin position="151"/>
        <end position="172"/>
    </location>
</feature>
<protein>
    <submittedName>
        <fullName evidence="11">Multidrug ABC transporter permease</fullName>
    </submittedName>
</protein>
<accession>A0A0A2TUW8</accession>
<dbReference type="SUPFAM" id="SSF52540">
    <property type="entry name" value="P-loop containing nucleoside triphosphate hydrolases"/>
    <property type="match status" value="1"/>
</dbReference>
<keyword evidence="4" id="KW-0547">Nucleotide-binding</keyword>
<evidence type="ECO:0000259" key="10">
    <source>
        <dbReference type="PROSITE" id="PS50929"/>
    </source>
</evidence>
<keyword evidence="5" id="KW-0067">ATP-binding</keyword>
<dbReference type="GO" id="GO:0015421">
    <property type="term" value="F:ABC-type oligopeptide transporter activity"/>
    <property type="evidence" value="ECO:0007669"/>
    <property type="project" value="TreeGrafter"/>
</dbReference>
<evidence type="ECO:0000256" key="2">
    <source>
        <dbReference type="ARBA" id="ARBA00022448"/>
    </source>
</evidence>
<keyword evidence="6 8" id="KW-1133">Transmembrane helix</keyword>
<dbReference type="Gene3D" id="1.20.1560.10">
    <property type="entry name" value="ABC transporter type 1, transmembrane domain"/>
    <property type="match status" value="1"/>
</dbReference>
<dbReference type="InterPro" id="IPR003439">
    <property type="entry name" value="ABC_transporter-like_ATP-bd"/>
</dbReference>
<dbReference type="Proteomes" id="UP000030147">
    <property type="component" value="Unassembled WGS sequence"/>
</dbReference>
<feature type="transmembrane region" description="Helical" evidence="8">
    <location>
        <begin position="20"/>
        <end position="41"/>
    </location>
</feature>
<dbReference type="InterPro" id="IPR036640">
    <property type="entry name" value="ABC1_TM_sf"/>
</dbReference>
<feature type="transmembrane region" description="Helical" evidence="8">
    <location>
        <begin position="230"/>
        <end position="249"/>
    </location>
</feature>
<keyword evidence="2" id="KW-0813">Transport</keyword>
<dbReference type="InterPro" id="IPR017871">
    <property type="entry name" value="ABC_transporter-like_CS"/>
</dbReference>
<evidence type="ECO:0000256" key="3">
    <source>
        <dbReference type="ARBA" id="ARBA00022692"/>
    </source>
</evidence>
<dbReference type="PROSITE" id="PS50929">
    <property type="entry name" value="ABC_TM1F"/>
    <property type="match status" value="1"/>
</dbReference>
<dbReference type="PANTHER" id="PTHR43394:SF1">
    <property type="entry name" value="ATP-BINDING CASSETTE SUB-FAMILY B MEMBER 10, MITOCHONDRIAL"/>
    <property type="match status" value="1"/>
</dbReference>
<evidence type="ECO:0000256" key="4">
    <source>
        <dbReference type="ARBA" id="ARBA00022741"/>
    </source>
</evidence>
<evidence type="ECO:0000259" key="9">
    <source>
        <dbReference type="PROSITE" id="PS50893"/>
    </source>
</evidence>
<evidence type="ECO:0000313" key="12">
    <source>
        <dbReference type="Proteomes" id="UP000030147"/>
    </source>
</evidence>
<dbReference type="EMBL" id="AVBF01000018">
    <property type="protein sequence ID" value="KGP73090.1"/>
    <property type="molecule type" value="Genomic_DNA"/>
</dbReference>
<dbReference type="SUPFAM" id="SSF90123">
    <property type="entry name" value="ABC transporter transmembrane region"/>
    <property type="match status" value="1"/>
</dbReference>